<feature type="domain" description="Pseudouridine synthase RsuA/RluA-like" evidence="4">
    <location>
        <begin position="116"/>
        <end position="270"/>
    </location>
</feature>
<evidence type="ECO:0000313" key="6">
    <source>
        <dbReference type="Proteomes" id="UP001164803"/>
    </source>
</evidence>
<comment type="catalytic activity">
    <reaction evidence="1 3">
        <text>a uridine in RNA = a pseudouridine in RNA</text>
        <dbReference type="Rhea" id="RHEA:48348"/>
        <dbReference type="Rhea" id="RHEA-COMP:12068"/>
        <dbReference type="Rhea" id="RHEA-COMP:12069"/>
        <dbReference type="ChEBI" id="CHEBI:65314"/>
        <dbReference type="ChEBI" id="CHEBI:65315"/>
    </reaction>
</comment>
<dbReference type="InterPro" id="IPR020103">
    <property type="entry name" value="PsdUridine_synth_cat_dom_sf"/>
</dbReference>
<accession>A0ABY6Z0H6</accession>
<dbReference type="NCBIfam" id="TIGR00005">
    <property type="entry name" value="rluA_subfam"/>
    <property type="match status" value="1"/>
</dbReference>
<dbReference type="Gene3D" id="3.30.2350.10">
    <property type="entry name" value="Pseudouridine synthase"/>
    <property type="match status" value="1"/>
</dbReference>
<dbReference type="RefSeq" id="WP_268043133.1">
    <property type="nucleotide sequence ID" value="NZ_CP104064.1"/>
</dbReference>
<dbReference type="EMBL" id="CP104064">
    <property type="protein sequence ID" value="WAH35849.1"/>
    <property type="molecule type" value="Genomic_DNA"/>
</dbReference>
<proteinExistence type="inferred from homology"/>
<dbReference type="SUPFAM" id="SSF55120">
    <property type="entry name" value="Pseudouridine synthase"/>
    <property type="match status" value="1"/>
</dbReference>
<evidence type="ECO:0000313" key="5">
    <source>
        <dbReference type="EMBL" id="WAH35849.1"/>
    </source>
</evidence>
<comment type="similarity">
    <text evidence="2 3">Belongs to the pseudouridine synthase RluA family.</text>
</comment>
<keyword evidence="3" id="KW-0413">Isomerase</keyword>
<dbReference type="PANTHER" id="PTHR21600:SF87">
    <property type="entry name" value="RNA PSEUDOURIDYLATE SYNTHASE DOMAIN-CONTAINING PROTEIN 1"/>
    <property type="match status" value="1"/>
</dbReference>
<dbReference type="InterPro" id="IPR006145">
    <property type="entry name" value="PsdUridine_synth_RsuA/RluA"/>
</dbReference>
<sequence>MARCRASRHFCSFKERVHTVQCEMVAGALHVRPGKRFDNWRIDDFLKQGLQLPDGFVRRLFAAGGVRMGRLEVAPDTLLRGTAKVVLTEPKGERSRGRQHGLAAVSPPPVLYEDDHILVVSKRAGIIVHSDQAAEETLDSQVALHYARSGQDAPVLHVHRLDKPTTGAVLYAKHGFMARALDEQLVTHGVERRYLAVVFGAKLRKEQLVDKPIGRDRHRAGLYRVSSTGKEARTHFYVQASKSDRNGTLSLLKCKLETGRTHQIRVHTAALGAPILGDTAYGGTSNYRNWPASGAIALHAAQLRFYHPYEEKDIVVDAPMSDDWISFLGQEWSLDAQRVSLN</sequence>
<dbReference type="PANTHER" id="PTHR21600">
    <property type="entry name" value="MITOCHONDRIAL RNA PSEUDOURIDINE SYNTHASE"/>
    <property type="match status" value="1"/>
</dbReference>
<evidence type="ECO:0000256" key="1">
    <source>
        <dbReference type="ARBA" id="ARBA00000073"/>
    </source>
</evidence>
<gene>
    <name evidence="5" type="ORF">NZD86_16470</name>
</gene>
<organism evidence="5 6">
    <name type="scientific">Alicyclobacillus dauci</name>
    <dbReference type="NCBI Taxonomy" id="1475485"/>
    <lineage>
        <taxon>Bacteria</taxon>
        <taxon>Bacillati</taxon>
        <taxon>Bacillota</taxon>
        <taxon>Bacilli</taxon>
        <taxon>Bacillales</taxon>
        <taxon>Alicyclobacillaceae</taxon>
        <taxon>Alicyclobacillus</taxon>
    </lineage>
</organism>
<evidence type="ECO:0000259" key="4">
    <source>
        <dbReference type="Pfam" id="PF00849"/>
    </source>
</evidence>
<evidence type="ECO:0000256" key="3">
    <source>
        <dbReference type="RuleBase" id="RU362028"/>
    </source>
</evidence>
<dbReference type="EC" id="5.4.99.-" evidence="3"/>
<keyword evidence="6" id="KW-1185">Reference proteome</keyword>
<dbReference type="InterPro" id="IPR050188">
    <property type="entry name" value="RluA_PseudoU_synthase"/>
</dbReference>
<dbReference type="InterPro" id="IPR006225">
    <property type="entry name" value="PsdUridine_synth_RluC/D"/>
</dbReference>
<reference evidence="5" key="1">
    <citation type="submission" date="2022-08" db="EMBL/GenBank/DDBJ databases">
        <title>Alicyclobacillus dauci DSM2870, complete genome.</title>
        <authorList>
            <person name="Wang Q."/>
            <person name="Cai R."/>
            <person name="Wang Z."/>
        </authorList>
    </citation>
    <scope>NUCLEOTIDE SEQUENCE</scope>
    <source>
        <strain evidence="5">DSM 28700</strain>
    </source>
</reference>
<dbReference type="Proteomes" id="UP001164803">
    <property type="component" value="Chromosome"/>
</dbReference>
<name>A0ABY6Z0H6_9BACL</name>
<comment type="function">
    <text evidence="3">Responsible for synthesis of pseudouridine from uracil.</text>
</comment>
<evidence type="ECO:0000256" key="2">
    <source>
        <dbReference type="ARBA" id="ARBA00010876"/>
    </source>
</evidence>
<protein>
    <recommendedName>
        <fullName evidence="3">Pseudouridine synthase</fullName>
        <ecNumber evidence="3">5.4.99.-</ecNumber>
    </recommendedName>
</protein>
<dbReference type="Pfam" id="PF00849">
    <property type="entry name" value="PseudoU_synth_2"/>
    <property type="match status" value="1"/>
</dbReference>
<dbReference type="CDD" id="cd02869">
    <property type="entry name" value="PseudoU_synth_RluA_like"/>
    <property type="match status" value="1"/>
</dbReference>